<keyword evidence="10" id="KW-1133">Transmembrane helix</keyword>
<dbReference type="Pfam" id="PF05227">
    <property type="entry name" value="CHASE3"/>
    <property type="match status" value="1"/>
</dbReference>
<evidence type="ECO:0000256" key="2">
    <source>
        <dbReference type="ARBA" id="ARBA00012438"/>
    </source>
</evidence>
<dbReference type="InterPro" id="IPR011712">
    <property type="entry name" value="Sig_transdc_His_kin_sub3_dim/P"/>
</dbReference>
<dbReference type="Pfam" id="PF07730">
    <property type="entry name" value="HisKA_3"/>
    <property type="match status" value="1"/>
</dbReference>
<dbReference type="CDD" id="cd16917">
    <property type="entry name" value="HATPase_UhpB-NarQ-NarX-like"/>
    <property type="match status" value="1"/>
</dbReference>
<feature type="region of interest" description="Disordered" evidence="9">
    <location>
        <begin position="496"/>
        <end position="523"/>
    </location>
</feature>
<evidence type="ECO:0000256" key="6">
    <source>
        <dbReference type="ARBA" id="ARBA00022777"/>
    </source>
</evidence>
<dbReference type="Pfam" id="PF02518">
    <property type="entry name" value="HATPase_c"/>
    <property type="match status" value="1"/>
</dbReference>
<evidence type="ECO:0000256" key="1">
    <source>
        <dbReference type="ARBA" id="ARBA00000085"/>
    </source>
</evidence>
<dbReference type="Gene3D" id="3.30.565.10">
    <property type="entry name" value="Histidine kinase-like ATPase, C-terminal domain"/>
    <property type="match status" value="1"/>
</dbReference>
<keyword evidence="10" id="KW-0812">Transmembrane</keyword>
<keyword evidence="13" id="KW-1185">Reference proteome</keyword>
<keyword evidence="7" id="KW-0067">ATP-binding</keyword>
<keyword evidence="4" id="KW-0808">Transferase</keyword>
<dbReference type="InterPro" id="IPR036890">
    <property type="entry name" value="HATPase_C_sf"/>
</dbReference>
<dbReference type="SUPFAM" id="SSF55874">
    <property type="entry name" value="ATPase domain of HSP90 chaperone/DNA topoisomerase II/histidine kinase"/>
    <property type="match status" value="1"/>
</dbReference>
<dbReference type="AlphaFoldDB" id="A0A4R3VC13"/>
<dbReference type="Gene3D" id="1.20.5.1930">
    <property type="match status" value="1"/>
</dbReference>
<evidence type="ECO:0000256" key="10">
    <source>
        <dbReference type="SAM" id="Phobius"/>
    </source>
</evidence>
<dbReference type="InterPro" id="IPR003594">
    <property type="entry name" value="HATPase_dom"/>
</dbReference>
<dbReference type="InterPro" id="IPR050482">
    <property type="entry name" value="Sensor_HK_TwoCompSys"/>
</dbReference>
<sequence length="523" mass="57251">MFAASNREHIASAGRLGAALRSARNAPVSSVAGAAHVARIAEAPMLHRLDPWLAGARRHRGLALGLATLAAVAVMGVSEAAFWGADAALTQSQARHQARNDGLRLRELLTEAETAQRGFLLTGRDDYLAPLKLAERELPAALTRLRGQYASSEWEALVAEAAQRANEKLSELQLVVQLYREGSTDAWQGLMQSDIGREKMQAVSDAVEQLNRHELVQIARERDAVFRSLTYGRIGVHGLTLLSLFGLAVFLRRNEALHAARREYAQALARERDRLDGEVVHRTAELTELAQHLQTVREDERAHLARELHDELGALLTAAKLDVARIRRMTRTAAPEIDERLRHMSELLDQGIALKRRIIEDLRPSVLSNLGLIPALEILTQEFAQRSGLQLNLELVNTATDDADRLALYRLVQEALTNVLRHAQARQVRVALGEANDESGGWLQLSIRDDGQGFNPEAVGAGHHGLLGMRYRIESLGGTLQLLSAPGRGTLVLARLPRRPEPEPPDEPAVTAPGDLPGPATAA</sequence>
<dbReference type="PANTHER" id="PTHR24421:SF10">
    <property type="entry name" value="NITRATE_NITRITE SENSOR PROTEIN NARQ"/>
    <property type="match status" value="1"/>
</dbReference>
<comment type="caution">
    <text evidence="12">The sequence shown here is derived from an EMBL/GenBank/DDBJ whole genome shotgun (WGS) entry which is preliminary data.</text>
</comment>
<proteinExistence type="predicted"/>
<feature type="domain" description="Histidine kinase" evidence="11">
    <location>
        <begin position="303"/>
        <end position="500"/>
    </location>
</feature>
<protein>
    <recommendedName>
        <fullName evidence="2">histidine kinase</fullName>
        <ecNumber evidence="2">2.7.13.3</ecNumber>
    </recommendedName>
</protein>
<dbReference type="EC" id="2.7.13.3" evidence="2"/>
<keyword evidence="10" id="KW-0472">Membrane</keyword>
<evidence type="ECO:0000313" key="12">
    <source>
        <dbReference type="EMBL" id="TCV01089.1"/>
    </source>
</evidence>
<evidence type="ECO:0000256" key="5">
    <source>
        <dbReference type="ARBA" id="ARBA00022741"/>
    </source>
</evidence>
<keyword evidence="8" id="KW-0902">Two-component regulatory system</keyword>
<evidence type="ECO:0000256" key="7">
    <source>
        <dbReference type="ARBA" id="ARBA00022840"/>
    </source>
</evidence>
<dbReference type="Proteomes" id="UP000295110">
    <property type="component" value="Unassembled WGS sequence"/>
</dbReference>
<organism evidence="12 13">
    <name type="scientific">Roseateles saccharophilus</name>
    <name type="common">Pseudomonas saccharophila</name>
    <dbReference type="NCBI Taxonomy" id="304"/>
    <lineage>
        <taxon>Bacteria</taxon>
        <taxon>Pseudomonadati</taxon>
        <taxon>Pseudomonadota</taxon>
        <taxon>Betaproteobacteria</taxon>
        <taxon>Burkholderiales</taxon>
        <taxon>Sphaerotilaceae</taxon>
        <taxon>Roseateles</taxon>
    </lineage>
</organism>
<dbReference type="InterPro" id="IPR007891">
    <property type="entry name" value="CHASE3"/>
</dbReference>
<dbReference type="PROSITE" id="PS50109">
    <property type="entry name" value="HIS_KIN"/>
    <property type="match status" value="1"/>
</dbReference>
<keyword evidence="6 12" id="KW-0418">Kinase</keyword>
<keyword evidence="5" id="KW-0547">Nucleotide-binding</keyword>
<reference evidence="12 13" key="1">
    <citation type="submission" date="2019-03" db="EMBL/GenBank/DDBJ databases">
        <title>Genomic Encyclopedia of Type Strains, Phase IV (KMG-IV): sequencing the most valuable type-strain genomes for metagenomic binning, comparative biology and taxonomic classification.</title>
        <authorList>
            <person name="Goeker M."/>
        </authorList>
    </citation>
    <scope>NUCLEOTIDE SEQUENCE [LARGE SCALE GENOMIC DNA]</scope>
    <source>
        <strain evidence="12 13">DSM 654</strain>
    </source>
</reference>
<evidence type="ECO:0000256" key="3">
    <source>
        <dbReference type="ARBA" id="ARBA00022553"/>
    </source>
</evidence>
<dbReference type="GO" id="GO:0046983">
    <property type="term" value="F:protein dimerization activity"/>
    <property type="evidence" value="ECO:0007669"/>
    <property type="project" value="InterPro"/>
</dbReference>
<dbReference type="GO" id="GO:0016020">
    <property type="term" value="C:membrane"/>
    <property type="evidence" value="ECO:0007669"/>
    <property type="project" value="InterPro"/>
</dbReference>
<feature type="transmembrane region" description="Helical" evidence="10">
    <location>
        <begin position="62"/>
        <end position="85"/>
    </location>
</feature>
<name>A0A4R3VC13_ROSSA</name>
<dbReference type="GO" id="GO:0005524">
    <property type="term" value="F:ATP binding"/>
    <property type="evidence" value="ECO:0007669"/>
    <property type="project" value="UniProtKB-KW"/>
</dbReference>
<dbReference type="GO" id="GO:0000155">
    <property type="term" value="F:phosphorelay sensor kinase activity"/>
    <property type="evidence" value="ECO:0007669"/>
    <property type="project" value="InterPro"/>
</dbReference>
<dbReference type="PANTHER" id="PTHR24421">
    <property type="entry name" value="NITRATE/NITRITE SENSOR PROTEIN NARX-RELATED"/>
    <property type="match status" value="1"/>
</dbReference>
<dbReference type="CDD" id="cd19410">
    <property type="entry name" value="HK9-like_sensor"/>
    <property type="match status" value="1"/>
</dbReference>
<dbReference type="SMART" id="SM00387">
    <property type="entry name" value="HATPase_c"/>
    <property type="match status" value="1"/>
</dbReference>
<dbReference type="InterPro" id="IPR005467">
    <property type="entry name" value="His_kinase_dom"/>
</dbReference>
<comment type="catalytic activity">
    <reaction evidence="1">
        <text>ATP + protein L-histidine = ADP + protein N-phospho-L-histidine.</text>
        <dbReference type="EC" id="2.7.13.3"/>
    </reaction>
</comment>
<evidence type="ECO:0000313" key="13">
    <source>
        <dbReference type="Proteomes" id="UP000295110"/>
    </source>
</evidence>
<evidence type="ECO:0000256" key="8">
    <source>
        <dbReference type="ARBA" id="ARBA00023012"/>
    </source>
</evidence>
<dbReference type="EMBL" id="SMBU01000006">
    <property type="protein sequence ID" value="TCV01089.1"/>
    <property type="molecule type" value="Genomic_DNA"/>
</dbReference>
<evidence type="ECO:0000259" key="11">
    <source>
        <dbReference type="PROSITE" id="PS50109"/>
    </source>
</evidence>
<evidence type="ECO:0000256" key="9">
    <source>
        <dbReference type="SAM" id="MobiDB-lite"/>
    </source>
</evidence>
<keyword evidence="3" id="KW-0597">Phosphoprotein</keyword>
<gene>
    <name evidence="12" type="ORF">EV671_100615</name>
</gene>
<accession>A0A4R3VC13</accession>
<evidence type="ECO:0000256" key="4">
    <source>
        <dbReference type="ARBA" id="ARBA00022679"/>
    </source>
</evidence>